<dbReference type="PANTHER" id="PTHR43782:SF3">
    <property type="entry name" value="ARGINASE"/>
    <property type="match status" value="1"/>
</dbReference>
<dbReference type="Gene3D" id="3.40.800.10">
    <property type="entry name" value="Ureohydrolase domain"/>
    <property type="match status" value="1"/>
</dbReference>
<dbReference type="SUPFAM" id="SSF52768">
    <property type="entry name" value="Arginase/deacetylase"/>
    <property type="match status" value="1"/>
</dbReference>
<comment type="similarity">
    <text evidence="4">Belongs to the arginase family.</text>
</comment>
<proteinExistence type="inferred from homology"/>
<keyword evidence="3" id="KW-0464">Manganese</keyword>
<dbReference type="CDD" id="cd09999">
    <property type="entry name" value="Arginase-like_1"/>
    <property type="match status" value="1"/>
</dbReference>
<evidence type="ECO:0000313" key="6">
    <source>
        <dbReference type="Proteomes" id="UP001230220"/>
    </source>
</evidence>
<evidence type="ECO:0000256" key="3">
    <source>
        <dbReference type="ARBA" id="ARBA00023211"/>
    </source>
</evidence>
<organism evidence="5 6">
    <name type="scientific">Breznakia pachnodae</name>
    <dbReference type="NCBI Taxonomy" id="265178"/>
    <lineage>
        <taxon>Bacteria</taxon>
        <taxon>Bacillati</taxon>
        <taxon>Bacillota</taxon>
        <taxon>Erysipelotrichia</taxon>
        <taxon>Erysipelotrichales</taxon>
        <taxon>Erysipelotrichaceae</taxon>
        <taxon>Breznakia</taxon>
    </lineage>
</organism>
<evidence type="ECO:0000313" key="5">
    <source>
        <dbReference type="EMBL" id="MDQ0362161.1"/>
    </source>
</evidence>
<evidence type="ECO:0000256" key="2">
    <source>
        <dbReference type="ARBA" id="ARBA00022801"/>
    </source>
</evidence>
<sequence length="286" mass="32325">MKKPLRLNMPQWQGGNNPIYSLGANLLTWLAPENENQITVTVPIDSTPQSQLVKENEVIAQSILLKQLKSAEKIIEEHQPDRIITFGGDCLISQAPMAYLNKRYDGKLGVLWIDAHPDISQPPMHHHEHAMVLGNLMGKGDLLFAKEVPQTISSENILYVGLREGSKEEEDVIKLEGLQRVTPDDMKEGNQKVIDWIKKNNIQHLAIHLDLDVLDPKLFHSLYFTNPKDTIVTDAAMGELTFEQVSKLLADVSKATEVVCLNIAEYMPWDVQNLKDFLAEIDIFKE</sequence>
<reference evidence="5 6" key="1">
    <citation type="submission" date="2023-07" db="EMBL/GenBank/DDBJ databases">
        <title>Genomic Encyclopedia of Type Strains, Phase IV (KMG-IV): sequencing the most valuable type-strain genomes for metagenomic binning, comparative biology and taxonomic classification.</title>
        <authorList>
            <person name="Goeker M."/>
        </authorList>
    </citation>
    <scope>NUCLEOTIDE SEQUENCE [LARGE SCALE GENOMIC DNA]</scope>
    <source>
        <strain evidence="5 6">DSM 16784</strain>
    </source>
</reference>
<dbReference type="InterPro" id="IPR023696">
    <property type="entry name" value="Ureohydrolase_dom_sf"/>
</dbReference>
<dbReference type="Proteomes" id="UP001230220">
    <property type="component" value="Unassembled WGS sequence"/>
</dbReference>
<dbReference type="Pfam" id="PF00491">
    <property type="entry name" value="Arginase"/>
    <property type="match status" value="1"/>
</dbReference>
<protein>
    <submittedName>
        <fullName evidence="5">Arginase</fullName>
        <ecNumber evidence="5">3.5.3.1</ecNumber>
    </submittedName>
</protein>
<evidence type="ECO:0000256" key="1">
    <source>
        <dbReference type="ARBA" id="ARBA00022723"/>
    </source>
</evidence>
<dbReference type="EC" id="3.5.3.1" evidence="5"/>
<keyword evidence="1" id="KW-0479">Metal-binding</keyword>
<comment type="caution">
    <text evidence="5">The sequence shown here is derived from an EMBL/GenBank/DDBJ whole genome shotgun (WGS) entry which is preliminary data.</text>
</comment>
<gene>
    <name evidence="5" type="ORF">J2S15_002914</name>
</gene>
<dbReference type="EMBL" id="JAUSUR010000005">
    <property type="protein sequence ID" value="MDQ0362161.1"/>
    <property type="molecule type" value="Genomic_DNA"/>
</dbReference>
<dbReference type="PROSITE" id="PS51409">
    <property type="entry name" value="ARGINASE_2"/>
    <property type="match status" value="1"/>
</dbReference>
<evidence type="ECO:0000256" key="4">
    <source>
        <dbReference type="PROSITE-ProRule" id="PRU00742"/>
    </source>
</evidence>
<keyword evidence="2 5" id="KW-0378">Hydrolase</keyword>
<dbReference type="RefSeq" id="WP_307409518.1">
    <property type="nucleotide sequence ID" value="NZ_JAUSUR010000005.1"/>
</dbReference>
<dbReference type="GO" id="GO:0004053">
    <property type="term" value="F:arginase activity"/>
    <property type="evidence" value="ECO:0007669"/>
    <property type="project" value="UniProtKB-EC"/>
</dbReference>
<keyword evidence="6" id="KW-1185">Reference proteome</keyword>
<dbReference type="InterPro" id="IPR006035">
    <property type="entry name" value="Ureohydrolase"/>
</dbReference>
<accession>A0ABU0E5J3</accession>
<name>A0ABU0E5J3_9FIRM</name>
<dbReference type="PANTHER" id="PTHR43782">
    <property type="entry name" value="ARGINASE"/>
    <property type="match status" value="1"/>
</dbReference>